<dbReference type="RefSeq" id="WP_251934650.1">
    <property type="nucleotide sequence ID" value="NZ_CP098747.1"/>
</dbReference>
<sequence>MEKFVTINRPKNMDLALIENLGFIGPASCIPFDEEAISDQCMEDIEVVRGHREKYENLLAGLERAFTVATSNMQKQIGYSSGALSKIIGENLATKIANRNIYFINYVYAQMTDYGRCGQLTSKVFFNYVAELYKSTRKVPKLQIVKVVGDTAPDVKAFRKSKSRINDHSFFVVGGDLPVGEAMVDINTTKPIPEKYLTGWVCDLWNKDLVSGPVSEVAKSNKIYDLSKWKKVTILDVSDPYFSGSGRNYNLPPDTSLSHYDYFLNPQLFLDMMEMDVRLKEGFDMAKVKKAIELPDRIKKDTEKNKVDSNRPSGHTGL</sequence>
<gene>
    <name evidence="1" type="ORF">NBZ79_01010</name>
</gene>
<protein>
    <submittedName>
        <fullName evidence="1">Uncharacterized protein</fullName>
    </submittedName>
</protein>
<evidence type="ECO:0000313" key="2">
    <source>
        <dbReference type="Proteomes" id="UP001056291"/>
    </source>
</evidence>
<organism evidence="1 2">
    <name type="scientific">Sneathiella marina</name>
    <dbReference type="NCBI Taxonomy" id="2950108"/>
    <lineage>
        <taxon>Bacteria</taxon>
        <taxon>Pseudomonadati</taxon>
        <taxon>Pseudomonadota</taxon>
        <taxon>Alphaproteobacteria</taxon>
        <taxon>Sneathiellales</taxon>
        <taxon>Sneathiellaceae</taxon>
        <taxon>Sneathiella</taxon>
    </lineage>
</organism>
<name>A0ABY4W728_9PROT</name>
<keyword evidence="2" id="KW-1185">Reference proteome</keyword>
<dbReference type="Proteomes" id="UP001056291">
    <property type="component" value="Chromosome"/>
</dbReference>
<evidence type="ECO:0000313" key="1">
    <source>
        <dbReference type="EMBL" id="USG61555.1"/>
    </source>
</evidence>
<accession>A0ABY4W728</accession>
<dbReference type="EMBL" id="CP098747">
    <property type="protein sequence ID" value="USG61555.1"/>
    <property type="molecule type" value="Genomic_DNA"/>
</dbReference>
<reference evidence="1" key="1">
    <citation type="submission" date="2022-06" db="EMBL/GenBank/DDBJ databases">
        <title>Sneathiella actinostolidae sp. nov., isolated from a sea anemonein the Western Pacific Ocean.</title>
        <authorList>
            <person name="Wei M.J."/>
        </authorList>
    </citation>
    <scope>NUCLEOTIDE SEQUENCE</scope>
    <source>
        <strain evidence="1">PHK-P5</strain>
    </source>
</reference>
<proteinExistence type="predicted"/>